<dbReference type="GO" id="GO:0016020">
    <property type="term" value="C:membrane"/>
    <property type="evidence" value="ECO:0007669"/>
    <property type="project" value="UniProtKB-SubCell"/>
</dbReference>
<dbReference type="PROSITE" id="PS52015">
    <property type="entry name" value="TONB_CTD"/>
    <property type="match status" value="1"/>
</dbReference>
<evidence type="ECO:0000256" key="5">
    <source>
        <dbReference type="SAM" id="MobiDB-lite"/>
    </source>
</evidence>
<feature type="transmembrane region" description="Helical" evidence="6">
    <location>
        <begin position="6"/>
        <end position="23"/>
    </location>
</feature>
<dbReference type="RefSeq" id="WP_147002838.1">
    <property type="nucleotide sequence ID" value="NZ_AP019841.1"/>
</dbReference>
<gene>
    <name evidence="8" type="ORF">JMUB3936_0262</name>
</gene>
<evidence type="ECO:0000313" key="8">
    <source>
        <dbReference type="EMBL" id="BBM53984.1"/>
    </source>
</evidence>
<evidence type="ECO:0000256" key="3">
    <source>
        <dbReference type="ARBA" id="ARBA00022989"/>
    </source>
</evidence>
<feature type="region of interest" description="Disordered" evidence="5">
    <location>
        <begin position="141"/>
        <end position="174"/>
    </location>
</feature>
<evidence type="ECO:0000313" key="9">
    <source>
        <dbReference type="Proteomes" id="UP000321944"/>
    </source>
</evidence>
<keyword evidence="2 6" id="KW-0812">Transmembrane</keyword>
<protein>
    <submittedName>
        <fullName evidence="8">TonB family domain protein</fullName>
    </submittedName>
</protein>
<reference evidence="8 9" key="1">
    <citation type="submission" date="2019-07" db="EMBL/GenBank/DDBJ databases">
        <title>Complete Genome Sequence of Leptotrichia wadei Strain JMUB3936.</title>
        <authorList>
            <person name="Watanabe S."/>
            <person name="Cui L."/>
        </authorList>
    </citation>
    <scope>NUCLEOTIDE SEQUENCE [LARGE SCALE GENOMIC DNA]</scope>
    <source>
        <strain evidence="8 9">JMUB3936</strain>
    </source>
</reference>
<evidence type="ECO:0000256" key="2">
    <source>
        <dbReference type="ARBA" id="ARBA00022692"/>
    </source>
</evidence>
<dbReference type="SUPFAM" id="SSF74653">
    <property type="entry name" value="TolA/TonB C-terminal domain"/>
    <property type="match status" value="1"/>
</dbReference>
<feature type="compositionally biased region" description="Polar residues" evidence="5">
    <location>
        <begin position="147"/>
        <end position="174"/>
    </location>
</feature>
<feature type="compositionally biased region" description="Basic and acidic residues" evidence="5">
    <location>
        <begin position="62"/>
        <end position="78"/>
    </location>
</feature>
<dbReference type="GO" id="GO:0055085">
    <property type="term" value="P:transmembrane transport"/>
    <property type="evidence" value="ECO:0007669"/>
    <property type="project" value="InterPro"/>
</dbReference>
<organism evidence="8 9">
    <name type="scientific">Leptotrichia wadei</name>
    <dbReference type="NCBI Taxonomy" id="157687"/>
    <lineage>
        <taxon>Bacteria</taxon>
        <taxon>Fusobacteriati</taxon>
        <taxon>Fusobacteriota</taxon>
        <taxon>Fusobacteriia</taxon>
        <taxon>Fusobacteriales</taxon>
        <taxon>Leptotrichiaceae</taxon>
        <taxon>Leptotrichia</taxon>
    </lineage>
</organism>
<keyword evidence="3 6" id="KW-1133">Transmembrane helix</keyword>
<dbReference type="EMBL" id="AP019841">
    <property type="protein sequence ID" value="BBM53984.1"/>
    <property type="molecule type" value="Genomic_DNA"/>
</dbReference>
<feature type="region of interest" description="Disordered" evidence="5">
    <location>
        <begin position="202"/>
        <end position="263"/>
    </location>
</feature>
<feature type="region of interest" description="Disordered" evidence="5">
    <location>
        <begin position="52"/>
        <end position="78"/>
    </location>
</feature>
<sequence length="355" mass="39476">MKFYIISIVLNVMALFIPVAYYVSNNNEKENKKNEPITINLSESVFTNVSDVPEGVAGNKNNGEENDKSVNDKFVNNERVKDVHNTKNIRNSEKIEISQNDGISNSRFESNSKKISNLNDQKEIKYTEKVLQKNEDVKVVSKEKAVDTTSTPTNISKNVSENTVGNNQNDSHINKTRTNIFSGEIGNHGDVVNKNVKSDSFVKKLGNDGNSGKDGSNRGNINRKAEDSGSSKVRNLEKISKKSSKNDDNEQKRNNEKDKEKNINVCNEGKDFTVSYNPNLSYPIAARRLGNKGVVTVSVKFHFNSSGSVSVISVSGGNSIFQQEARKAASKIRVKIKNPEILKCTISKSFEFELK</sequence>
<dbReference type="Proteomes" id="UP000321944">
    <property type="component" value="Chromosome"/>
</dbReference>
<dbReference type="AlphaFoldDB" id="A0A510KQS8"/>
<proteinExistence type="predicted"/>
<keyword evidence="4 6" id="KW-0472">Membrane</keyword>
<dbReference type="Pfam" id="PF03544">
    <property type="entry name" value="TonB_C"/>
    <property type="match status" value="1"/>
</dbReference>
<evidence type="ECO:0000256" key="1">
    <source>
        <dbReference type="ARBA" id="ARBA00004167"/>
    </source>
</evidence>
<accession>A0A510KQS8</accession>
<dbReference type="Gene3D" id="3.30.1150.10">
    <property type="match status" value="1"/>
</dbReference>
<dbReference type="OrthoDB" id="82391at2"/>
<dbReference type="InterPro" id="IPR037682">
    <property type="entry name" value="TonB_C"/>
</dbReference>
<dbReference type="NCBIfam" id="TIGR01352">
    <property type="entry name" value="tonB_Cterm"/>
    <property type="match status" value="1"/>
</dbReference>
<name>A0A510KQS8_9FUSO</name>
<evidence type="ECO:0000256" key="6">
    <source>
        <dbReference type="SAM" id="Phobius"/>
    </source>
</evidence>
<feature type="compositionally biased region" description="Low complexity" evidence="5">
    <location>
        <begin position="207"/>
        <end position="220"/>
    </location>
</feature>
<feature type="compositionally biased region" description="Basic and acidic residues" evidence="5">
    <location>
        <begin position="223"/>
        <end position="262"/>
    </location>
</feature>
<feature type="domain" description="TonB C-terminal" evidence="7">
    <location>
        <begin position="267"/>
        <end position="355"/>
    </location>
</feature>
<comment type="subcellular location">
    <subcellularLocation>
        <location evidence="1">Membrane</location>
        <topology evidence="1">Single-pass membrane protein</topology>
    </subcellularLocation>
</comment>
<dbReference type="InterPro" id="IPR006260">
    <property type="entry name" value="TonB/TolA_C"/>
</dbReference>
<evidence type="ECO:0000259" key="7">
    <source>
        <dbReference type="PROSITE" id="PS52015"/>
    </source>
</evidence>
<evidence type="ECO:0000256" key="4">
    <source>
        <dbReference type="ARBA" id="ARBA00023136"/>
    </source>
</evidence>